<dbReference type="InterPro" id="IPR014001">
    <property type="entry name" value="Helicase_ATP-bd"/>
</dbReference>
<dbReference type="InterPro" id="IPR006935">
    <property type="entry name" value="Helicase/UvrB_N"/>
</dbReference>
<dbReference type="NCBIfam" id="TIGR00631">
    <property type="entry name" value="uvrb"/>
    <property type="match status" value="1"/>
</dbReference>
<dbReference type="PROSITE" id="PS51192">
    <property type="entry name" value="HELICASE_ATP_BIND_1"/>
    <property type="match status" value="1"/>
</dbReference>
<proteinExistence type="inferred from homology"/>
<comment type="subcellular location">
    <subcellularLocation>
        <location evidence="1 12">Cytoplasm</location>
    </subcellularLocation>
</comment>
<dbReference type="RefSeq" id="WP_223644830.1">
    <property type="nucleotide sequence ID" value="NZ_JAIQBY010000032.1"/>
</dbReference>
<keyword evidence="13" id="KW-0175">Coiled coil</keyword>
<evidence type="ECO:0000256" key="2">
    <source>
        <dbReference type="ARBA" id="ARBA00008533"/>
    </source>
</evidence>
<keyword evidence="7" id="KW-0067">ATP-binding</keyword>
<dbReference type="Pfam" id="PF02151">
    <property type="entry name" value="UVR"/>
    <property type="match status" value="1"/>
</dbReference>
<dbReference type="PROSITE" id="PS50151">
    <property type="entry name" value="UVR"/>
    <property type="match status" value="1"/>
</dbReference>
<keyword evidence="3" id="KW-0963">Cytoplasm</keyword>
<keyword evidence="8 12" id="KW-0267">Excision nuclease</keyword>
<dbReference type="SMART" id="SM00490">
    <property type="entry name" value="HELICc"/>
    <property type="match status" value="1"/>
</dbReference>
<dbReference type="InterPro" id="IPR027417">
    <property type="entry name" value="P-loop_NTPase"/>
</dbReference>
<dbReference type="GO" id="GO:0005737">
    <property type="term" value="C:cytoplasm"/>
    <property type="evidence" value="ECO:0007669"/>
    <property type="project" value="UniProtKB-SubCell"/>
</dbReference>
<dbReference type="InterPro" id="IPR041471">
    <property type="entry name" value="UvrB_inter"/>
</dbReference>
<feature type="domain" description="Helicase ATP-binding" evidence="15">
    <location>
        <begin position="28"/>
        <end position="173"/>
    </location>
</feature>
<evidence type="ECO:0000313" key="18">
    <source>
        <dbReference type="Proteomes" id="UP000772186"/>
    </source>
</evidence>
<dbReference type="SUPFAM" id="SSF46600">
    <property type="entry name" value="C-terminal UvrC-binding domain of UvrB"/>
    <property type="match status" value="1"/>
</dbReference>
<evidence type="ECO:0000256" key="13">
    <source>
        <dbReference type="SAM" id="Coils"/>
    </source>
</evidence>
<evidence type="ECO:0000256" key="5">
    <source>
        <dbReference type="ARBA" id="ARBA00022763"/>
    </source>
</evidence>
<dbReference type="NCBIfam" id="NF003673">
    <property type="entry name" value="PRK05298.1"/>
    <property type="match status" value="1"/>
</dbReference>
<keyword evidence="9 12" id="KW-0234">DNA repair</keyword>
<dbReference type="InterPro" id="IPR024759">
    <property type="entry name" value="UvrB_YAD/RRR_dom"/>
</dbReference>
<dbReference type="Pfam" id="PF00271">
    <property type="entry name" value="Helicase_C"/>
    <property type="match status" value="1"/>
</dbReference>
<comment type="caution">
    <text evidence="17">The sequence shown here is derived from an EMBL/GenBank/DDBJ whole genome shotgun (WGS) entry which is preliminary data.</text>
</comment>
<comment type="similarity">
    <text evidence="2 12">Belongs to the UvrB family.</text>
</comment>
<evidence type="ECO:0000256" key="8">
    <source>
        <dbReference type="ARBA" id="ARBA00022881"/>
    </source>
</evidence>
<dbReference type="PROSITE" id="PS51194">
    <property type="entry name" value="HELICASE_CTER"/>
    <property type="match status" value="1"/>
</dbReference>
<dbReference type="Pfam" id="PF17757">
    <property type="entry name" value="UvrB_inter"/>
    <property type="match status" value="1"/>
</dbReference>
<evidence type="ECO:0000313" key="17">
    <source>
        <dbReference type="EMBL" id="MBZ4195599.1"/>
    </source>
</evidence>
<dbReference type="GO" id="GO:0004518">
    <property type="term" value="F:nuclease activity"/>
    <property type="evidence" value="ECO:0007669"/>
    <property type="project" value="UniProtKB-KW"/>
</dbReference>
<evidence type="ECO:0000256" key="10">
    <source>
        <dbReference type="ARBA" id="ARBA00026033"/>
    </source>
</evidence>
<keyword evidence="4" id="KW-0547">Nucleotide-binding</keyword>
<dbReference type="EMBL" id="JAIQBY010000032">
    <property type="protein sequence ID" value="MBZ4195599.1"/>
    <property type="molecule type" value="Genomic_DNA"/>
</dbReference>
<dbReference type="InterPro" id="IPR004807">
    <property type="entry name" value="UvrB"/>
</dbReference>
<keyword evidence="12" id="KW-0742">SOS response</keyword>
<dbReference type="InterPro" id="IPR001943">
    <property type="entry name" value="UVR_dom"/>
</dbReference>
<feature type="coiled-coil region" evidence="13">
    <location>
        <begin position="625"/>
        <end position="652"/>
    </location>
</feature>
<name>A0A953T9T7_9MOLU</name>
<dbReference type="GO" id="GO:0006289">
    <property type="term" value="P:nucleotide-excision repair"/>
    <property type="evidence" value="ECO:0007669"/>
    <property type="project" value="InterPro"/>
</dbReference>
<dbReference type="CDD" id="cd17916">
    <property type="entry name" value="DEXHc_UvrB"/>
    <property type="match status" value="1"/>
</dbReference>
<feature type="domain" description="UVR" evidence="14">
    <location>
        <begin position="629"/>
        <end position="664"/>
    </location>
</feature>
<protein>
    <recommendedName>
        <fullName evidence="11 12">UvrABC system protein B</fullName>
    </recommendedName>
</protein>
<gene>
    <name evidence="17" type="primary">uvrB</name>
    <name evidence="17" type="ORF">LAD73_02640</name>
</gene>
<evidence type="ECO:0000259" key="14">
    <source>
        <dbReference type="PROSITE" id="PS50151"/>
    </source>
</evidence>
<dbReference type="GO" id="GO:0009432">
    <property type="term" value="P:SOS response"/>
    <property type="evidence" value="ECO:0007669"/>
    <property type="project" value="UniProtKB-KW"/>
</dbReference>
<reference evidence="17 18" key="1">
    <citation type="submission" date="2021-09" db="EMBL/GenBank/DDBJ databases">
        <title>WGS of Mycoplasma sp. Zaradi2 strains.</title>
        <authorList>
            <person name="Spergser J."/>
        </authorList>
    </citation>
    <scope>NUCLEOTIDE SEQUENCE [LARGE SCALE GENOMIC DNA]</scope>
    <source>
        <strain evidence="17 18">1331</strain>
    </source>
</reference>
<dbReference type="InterPro" id="IPR036876">
    <property type="entry name" value="UVR_dom_sf"/>
</dbReference>
<dbReference type="Proteomes" id="UP000772186">
    <property type="component" value="Unassembled WGS sequence"/>
</dbReference>
<dbReference type="AlphaFoldDB" id="A0A953T9T7"/>
<evidence type="ECO:0000259" key="16">
    <source>
        <dbReference type="PROSITE" id="PS51194"/>
    </source>
</evidence>
<dbReference type="SMART" id="SM00487">
    <property type="entry name" value="DEXDc"/>
    <property type="match status" value="1"/>
</dbReference>
<dbReference type="Gene3D" id="4.10.860.10">
    <property type="entry name" value="UVR domain"/>
    <property type="match status" value="1"/>
</dbReference>
<evidence type="ECO:0000256" key="1">
    <source>
        <dbReference type="ARBA" id="ARBA00004496"/>
    </source>
</evidence>
<dbReference type="PANTHER" id="PTHR24029">
    <property type="entry name" value="UVRABC SYSTEM PROTEIN B"/>
    <property type="match status" value="1"/>
</dbReference>
<evidence type="ECO:0000256" key="11">
    <source>
        <dbReference type="ARBA" id="ARBA00029504"/>
    </source>
</evidence>
<keyword evidence="18" id="KW-1185">Reference proteome</keyword>
<accession>A0A953T9T7</accession>
<evidence type="ECO:0000256" key="7">
    <source>
        <dbReference type="ARBA" id="ARBA00022840"/>
    </source>
</evidence>
<keyword evidence="5 12" id="KW-0227">DNA damage</keyword>
<dbReference type="Pfam" id="PF04851">
    <property type="entry name" value="ResIII"/>
    <property type="match status" value="1"/>
</dbReference>
<dbReference type="PANTHER" id="PTHR24029:SF0">
    <property type="entry name" value="UVRABC SYSTEM PROTEIN B"/>
    <property type="match status" value="1"/>
</dbReference>
<dbReference type="GO" id="GO:0005524">
    <property type="term" value="F:ATP binding"/>
    <property type="evidence" value="ECO:0007669"/>
    <property type="project" value="UniProtKB-KW"/>
</dbReference>
<organism evidence="17 18">
    <name type="scientific">Mycoplasma tauri</name>
    <dbReference type="NCBI Taxonomy" id="547987"/>
    <lineage>
        <taxon>Bacteria</taxon>
        <taxon>Bacillati</taxon>
        <taxon>Mycoplasmatota</taxon>
        <taxon>Mollicutes</taxon>
        <taxon>Mycoplasmataceae</taxon>
        <taxon>Mycoplasma</taxon>
    </lineage>
</organism>
<sequence>MNNINRFELKSEYNPAGDQPKAIKEIVDGIENGLKSQVLQGVTGSGKTFTIANVIKEFNRPVLVLSHNKTLASQLYSELKGFFPNNKVEYFVSYFDYYRPEAYVPATDSYIDKTSKRNAELDAMRMSAVNSILTRNDTIVVASVSAIYGALSPYEYEENFMLIKQNQKIKRNDFIRMLIQKNYQRNDLVTEMGTFSVKGDTVYIMPAYTSEFMIRVDFFGDEIDTIVTINPLTKEKIMSHNELLIFPGDAYTVNNDIIKKTCELAKVELTERIDYFNKNNKLLEAQRIKERVERDLDSLSEFGTCPGIENYSMYLDDRTFGQRPYTLLDYFHDKNPLVFIDESHMMIPQLKAMYKGDRSRKQTLVDYGFRLPSALENRPLRFDEFESEFDFQKVYISATPDDYELDQTNGVITPLFVRPTGLLNPLITVKPTKGQVEDIYDELQKQKTKGERSLILTTTKTLAEELTRYFMERNEKIAYLHSEHKTFERNEILRKLRKGIYDCVVGINLLREGIDLPEVSLIMVLDADNESFFRSTRSLIQITGRAARNSNGRVIFYGDSVSKSMKEAIEHNTLIRKIQEEYNKKHNIIPKTIIKPIPEPIQGHGIDDAISFYFKNSKSKAPNTNLSKDELIENLKKQMEQAAKELNYERAMEIRDIIIDLRAGENNA</sequence>
<evidence type="ECO:0000256" key="9">
    <source>
        <dbReference type="ARBA" id="ARBA00023204"/>
    </source>
</evidence>
<feature type="domain" description="Helicase C-terminal" evidence="16">
    <location>
        <begin position="435"/>
        <end position="597"/>
    </location>
</feature>
<evidence type="ECO:0000256" key="12">
    <source>
        <dbReference type="RuleBase" id="RU003587"/>
    </source>
</evidence>
<dbReference type="SUPFAM" id="SSF52540">
    <property type="entry name" value="P-loop containing nucleoside triphosphate hydrolases"/>
    <property type="match status" value="2"/>
</dbReference>
<dbReference type="GO" id="GO:0009380">
    <property type="term" value="C:excinuclease repair complex"/>
    <property type="evidence" value="ECO:0007669"/>
    <property type="project" value="InterPro"/>
</dbReference>
<evidence type="ECO:0000256" key="3">
    <source>
        <dbReference type="ARBA" id="ARBA00022490"/>
    </source>
</evidence>
<dbReference type="InterPro" id="IPR001650">
    <property type="entry name" value="Helicase_C-like"/>
</dbReference>
<comment type="subunit">
    <text evidence="10 12">Forms a heterotetramer with UvrA during the search for lesions. Interacts with UvrC in an incision complex.</text>
</comment>
<evidence type="ECO:0000256" key="4">
    <source>
        <dbReference type="ARBA" id="ARBA00022741"/>
    </source>
</evidence>
<dbReference type="GO" id="GO:0003677">
    <property type="term" value="F:DNA binding"/>
    <property type="evidence" value="ECO:0007669"/>
    <property type="project" value="InterPro"/>
</dbReference>
<keyword evidence="6 12" id="KW-0228">DNA excision</keyword>
<dbReference type="Gene3D" id="3.40.50.300">
    <property type="entry name" value="P-loop containing nucleotide triphosphate hydrolases"/>
    <property type="match status" value="3"/>
</dbReference>
<keyword evidence="17" id="KW-0378">Hydrolase</keyword>
<dbReference type="GO" id="GO:0016887">
    <property type="term" value="F:ATP hydrolysis activity"/>
    <property type="evidence" value="ECO:0007669"/>
    <property type="project" value="InterPro"/>
</dbReference>
<dbReference type="Pfam" id="PF12344">
    <property type="entry name" value="UvrB"/>
    <property type="match status" value="1"/>
</dbReference>
<evidence type="ECO:0000256" key="6">
    <source>
        <dbReference type="ARBA" id="ARBA00022769"/>
    </source>
</evidence>
<evidence type="ECO:0000259" key="15">
    <source>
        <dbReference type="PROSITE" id="PS51192"/>
    </source>
</evidence>